<dbReference type="SMART" id="SM00948">
    <property type="entry name" value="Proteasome_A_N"/>
    <property type="match status" value="1"/>
</dbReference>
<dbReference type="CDD" id="cd03751">
    <property type="entry name" value="proteasome_alpha_type_3"/>
    <property type="match status" value="1"/>
</dbReference>
<keyword evidence="4 7" id="KW-0539">Nucleus</keyword>
<organism evidence="9">
    <name type="scientific">Zea mays</name>
    <name type="common">Maize</name>
    <dbReference type="NCBI Taxonomy" id="4577"/>
    <lineage>
        <taxon>Eukaryota</taxon>
        <taxon>Viridiplantae</taxon>
        <taxon>Streptophyta</taxon>
        <taxon>Embryophyta</taxon>
        <taxon>Tracheophyta</taxon>
        <taxon>Spermatophyta</taxon>
        <taxon>Magnoliopsida</taxon>
        <taxon>Liliopsida</taxon>
        <taxon>Poales</taxon>
        <taxon>Poaceae</taxon>
        <taxon>PACMAD clade</taxon>
        <taxon>Panicoideae</taxon>
        <taxon>Andropogonodae</taxon>
        <taxon>Andropogoneae</taxon>
        <taxon>Tripsacinae</taxon>
        <taxon>Zea</taxon>
    </lineage>
</organism>
<dbReference type="GO" id="GO:0019773">
    <property type="term" value="C:proteasome core complex, alpha-subunit complex"/>
    <property type="evidence" value="ECO:0007669"/>
    <property type="project" value="UniProtKB-UniRule"/>
</dbReference>
<evidence type="ECO:0000256" key="4">
    <source>
        <dbReference type="ARBA" id="ARBA00023242"/>
    </source>
</evidence>
<dbReference type="IntAct" id="A0A1D6N969">
    <property type="interactions" value="34"/>
</dbReference>
<dbReference type="PROSITE" id="PS51475">
    <property type="entry name" value="PROTEASOME_ALPHA_2"/>
    <property type="match status" value="1"/>
</dbReference>
<evidence type="ECO:0000256" key="1">
    <source>
        <dbReference type="ARBA" id="ARBA00002000"/>
    </source>
</evidence>
<dbReference type="PROSITE" id="PS00388">
    <property type="entry name" value="PROTEASOME_ALPHA_1"/>
    <property type="match status" value="1"/>
</dbReference>
<sequence length="257" mass="28216">MSSIGTGYDLSVTTFSPDGRVFQVEYATKAVDNSGTVVGIKCKDGIVLGVEKLVTSKMMLEGSNRRIHSVHRHSGLVMPLQANQAVAGLAADGRQIVSRTKSEAASYEKVYGEPISVKELADRVASYVHLCTLYWWLRPFGCGVILGGYDRDGPQLYMIEPSGVSYKYFGAALGKGRQAAKTEIEKLKLSELTCREGIVEVAKIIYAVHDEAKDKAFELELSWICEESKRQHQKVPNDLLEHAKAAAQTALEEMDAD</sequence>
<keyword evidence="2 7" id="KW-0963">Cytoplasm</keyword>
<reference evidence="9" key="1">
    <citation type="submission" date="2015-12" db="EMBL/GenBank/DDBJ databases">
        <title>Update maize B73 reference genome by single molecule sequencing technologies.</title>
        <authorList>
            <consortium name="Maize Genome Sequencing Project"/>
            <person name="Ware D."/>
        </authorList>
    </citation>
    <scope>NUCLEOTIDE SEQUENCE [LARGE SCALE GENOMIC DNA]</scope>
    <source>
        <tissue evidence="9">Seedling</tissue>
    </source>
</reference>
<dbReference type="GO" id="GO:0006511">
    <property type="term" value="P:ubiquitin-dependent protein catabolic process"/>
    <property type="evidence" value="ECO:0007669"/>
    <property type="project" value="InterPro"/>
</dbReference>
<proteinExistence type="inferred from homology"/>
<dbReference type="AlphaFoldDB" id="A0A1D6N969"/>
<evidence type="ECO:0000256" key="2">
    <source>
        <dbReference type="ARBA" id="ARBA00022490"/>
    </source>
</evidence>
<name>A0A1D6N969_MAIZE</name>
<evidence type="ECO:0000256" key="6">
    <source>
        <dbReference type="PROSITE-ProRule" id="PRU00808"/>
    </source>
</evidence>
<dbReference type="PANTHER" id="PTHR11599">
    <property type="entry name" value="PROTEASOME SUBUNIT ALPHA/BETA"/>
    <property type="match status" value="1"/>
</dbReference>
<dbReference type="FunFam" id="3.60.20.10:FF:000007">
    <property type="entry name" value="Proteasome subunit alpha type"/>
    <property type="match status" value="1"/>
</dbReference>
<dbReference type="InParanoid" id="A0A1D6N969"/>
<protein>
    <recommendedName>
        <fullName evidence="7">Proteasome subunit alpha type</fullName>
    </recommendedName>
</protein>
<comment type="function">
    <text evidence="1">The proteasome is a multicatalytic proteinase complex which is characterized by its ability to cleave peptides with Arg, Phe, Tyr, Leu, and Glu adjacent to the leaving group at neutral or slightly basic pH. The proteasome has an ATP-dependent proteolytic activity.</text>
</comment>
<comment type="subcellular location">
    <subcellularLocation>
        <location evidence="7">Cytoplasm</location>
    </subcellularLocation>
    <subcellularLocation>
        <location evidence="7">Nucleus</location>
    </subcellularLocation>
</comment>
<dbReference type="InterPro" id="IPR050115">
    <property type="entry name" value="Proteasome_alpha"/>
</dbReference>
<comment type="subunit">
    <text evidence="5">The 26S proteasome consists of a 20S proteasome core and two 19S regulatory subunits. The 20S proteasome core is composed of 28 subunits that are arranged in four stacked rings, resulting in a barrel-shaped structure. The two end rings are each formed by seven alpha subunits, and the two central rings are each formed by seven beta subunits. The catalytic chamber with the active sites is on the inside of the barrel.</text>
</comment>
<accession>A0A1D6N969</accession>
<dbReference type="GO" id="GO:0005634">
    <property type="term" value="C:nucleus"/>
    <property type="evidence" value="ECO:0007669"/>
    <property type="project" value="UniProtKB-SubCell"/>
</dbReference>
<feature type="domain" description="Proteasome alpha-type subunits" evidence="8">
    <location>
        <begin position="8"/>
        <end position="30"/>
    </location>
</feature>
<dbReference type="InterPro" id="IPR000426">
    <property type="entry name" value="Proteasome_asu_N"/>
</dbReference>
<evidence type="ECO:0000256" key="7">
    <source>
        <dbReference type="RuleBase" id="RU000551"/>
    </source>
</evidence>
<dbReference type="ExpressionAtlas" id="A0A1D6N969">
    <property type="expression patterns" value="baseline and differential"/>
</dbReference>
<dbReference type="Pfam" id="PF00227">
    <property type="entry name" value="Proteasome"/>
    <property type="match status" value="1"/>
</dbReference>
<comment type="similarity">
    <text evidence="6 7">Belongs to the peptidase T1A family.</text>
</comment>
<dbReference type="InterPro" id="IPR001353">
    <property type="entry name" value="Proteasome_sua/b"/>
</dbReference>
<dbReference type="OMA" id="QDGPQMY"/>
<dbReference type="Gene3D" id="3.60.20.10">
    <property type="entry name" value="Glutamine Phosphoribosylpyrophosphate, subunit 1, domain 1"/>
    <property type="match status" value="1"/>
</dbReference>
<evidence type="ECO:0000256" key="5">
    <source>
        <dbReference type="ARBA" id="ARBA00026071"/>
    </source>
</evidence>
<dbReference type="Pfam" id="PF10584">
    <property type="entry name" value="Proteasome_A_N"/>
    <property type="match status" value="1"/>
</dbReference>
<comment type="subunit">
    <text evidence="7">The 20S proteasome core is composed of 28 subunits that are arranged in four stacked rings, resulting in a barrel-shaped structure. The two end rings are each formed by seven alpha subunits, and the two central rings are each formed by seven beta subunits.</text>
</comment>
<dbReference type="GO" id="GO:0005737">
    <property type="term" value="C:cytoplasm"/>
    <property type="evidence" value="ECO:0007669"/>
    <property type="project" value="UniProtKB-SubCell"/>
</dbReference>
<dbReference type="SMR" id="A0A1D6N969"/>
<dbReference type="STRING" id="4577.A0A1D6N969"/>
<evidence type="ECO:0000313" key="9">
    <source>
        <dbReference type="EMBL" id="ONM37091.1"/>
    </source>
</evidence>
<gene>
    <name evidence="9" type="ORF">ZEAMMB73_Zm00001d043137</name>
</gene>
<dbReference type="InterPro" id="IPR029055">
    <property type="entry name" value="Ntn_hydrolases_N"/>
</dbReference>
<dbReference type="SUPFAM" id="SSF56235">
    <property type="entry name" value="N-terminal nucleophile aminohydrolases (Ntn hydrolases)"/>
    <property type="match status" value="1"/>
</dbReference>
<evidence type="ECO:0000256" key="3">
    <source>
        <dbReference type="ARBA" id="ARBA00022942"/>
    </source>
</evidence>
<dbReference type="EMBL" id="CM007649">
    <property type="protein sequence ID" value="ONM37091.1"/>
    <property type="molecule type" value="Genomic_DNA"/>
</dbReference>
<evidence type="ECO:0000259" key="8">
    <source>
        <dbReference type="PROSITE" id="PS00388"/>
    </source>
</evidence>
<keyword evidence="3 6" id="KW-0647">Proteasome</keyword>
<dbReference type="InterPro" id="IPR023332">
    <property type="entry name" value="Proteasome_alpha-type"/>
</dbReference>